<evidence type="ECO:0000313" key="7">
    <source>
        <dbReference type="EMBL" id="GLI28546.1"/>
    </source>
</evidence>
<evidence type="ECO:0000256" key="3">
    <source>
        <dbReference type="ARBA" id="ARBA00022989"/>
    </source>
</evidence>
<protein>
    <recommendedName>
        <fullName evidence="6">ABC-2 type transporter transmembrane domain-containing protein</fullName>
    </recommendedName>
</protein>
<dbReference type="GO" id="GO:0140359">
    <property type="term" value="F:ABC-type transporter activity"/>
    <property type="evidence" value="ECO:0007669"/>
    <property type="project" value="InterPro"/>
</dbReference>
<keyword evidence="4 5" id="KW-0472">Membrane</keyword>
<comment type="caution">
    <text evidence="7">The sequence shown here is derived from an EMBL/GenBank/DDBJ whole genome shotgun (WGS) entry which is preliminary data.</text>
</comment>
<gene>
    <name evidence="7" type="ORF">ARHIZOSPH14_27880</name>
</gene>
<dbReference type="RefSeq" id="WP_281886016.1">
    <property type="nucleotide sequence ID" value="NZ_BSDP01000001.1"/>
</dbReference>
<dbReference type="NCBIfam" id="TIGR03061">
    <property type="entry name" value="pip_yhgE_Nterm"/>
    <property type="match status" value="1"/>
</dbReference>
<organism evidence="7 8">
    <name type="scientific">Agromyces rhizosphaerae</name>
    <dbReference type="NCBI Taxonomy" id="88374"/>
    <lineage>
        <taxon>Bacteria</taxon>
        <taxon>Bacillati</taxon>
        <taxon>Actinomycetota</taxon>
        <taxon>Actinomycetes</taxon>
        <taxon>Micrococcales</taxon>
        <taxon>Microbacteriaceae</taxon>
        <taxon>Agromyces</taxon>
    </lineage>
</organism>
<evidence type="ECO:0000259" key="6">
    <source>
        <dbReference type="Pfam" id="PF12698"/>
    </source>
</evidence>
<sequence>MTTRLDATLGRTPAQRRTRLAVAIAAIVAVPLAVAGLVTAAIAGGDDQLEAIPAVVVNNDEFVTMTDADGEEQMLLAGRLLVTELTGPDVVGFDWTISNDEEAADALADGEAYAVLTIPADFSASVATISGDDPVQAELAIVTDDAHAYLTGSVAQSVGDAMSGAFGREITEQVLAGLYGGLQTSADAIGEAADGATQLADGVDDLAGGLDGLAGGATATADGMSATADGAAATASGAGEIAGGVGGLATGLDQLAAGVGSASTGAADAASGAYAYADGVAFYASGVDEVAAGAGAFSAGLSDPATGLDGLTAGVTSYVGGVSDAADGFGMLAPQLEAVLAAADAAGVPGAAQLMGAPTATAQGLDALVVAGETGTPTQPGLIPGTAAAVGATQAGAADLADGAAQVSAGSDEVTGGANELAAGVDGLAAGLAQLSIASTDAAGGASALAGGAFALADGASQLAGGATQLADGARQIADGTSGAASGASELSNGAGALAEGLTEGADEAAAAADIDAEQAAAVVAEPVVMTAERANPIGSVGEAVGMFFVPVGLWVGALALFLIFRPVTAAELRSTAPTGRIVFRGLARAGLIGLAQAVVATVLLHVSLGVTWSTLPQTLAFAGLVALVFTALHAFLATWLGRIGMIVSLVLLAVQLLASGGLFPVEILSAPFQAISPFLPLTWAVAGMQAIVSGVGGSAVAVPALILAAFGVFAVIGSLALVARRRGARSFGFASASLADR</sequence>
<accession>A0A9W6FQG3</accession>
<reference evidence="7" key="1">
    <citation type="submission" date="2022-12" db="EMBL/GenBank/DDBJ databases">
        <title>Reference genome sequencing for broad-spectrum identification of bacterial and archaeal isolates by mass spectrometry.</title>
        <authorList>
            <person name="Sekiguchi Y."/>
            <person name="Tourlousse D.M."/>
        </authorList>
    </citation>
    <scope>NUCLEOTIDE SEQUENCE</scope>
    <source>
        <strain evidence="7">14</strain>
    </source>
</reference>
<dbReference type="Gene3D" id="1.10.287.950">
    <property type="entry name" value="Methyl-accepting chemotaxis protein"/>
    <property type="match status" value="1"/>
</dbReference>
<feature type="transmembrane region" description="Helical" evidence="5">
    <location>
        <begin position="20"/>
        <end position="43"/>
    </location>
</feature>
<evidence type="ECO:0000313" key="8">
    <source>
        <dbReference type="Proteomes" id="UP001144396"/>
    </source>
</evidence>
<dbReference type="EMBL" id="BSDP01000001">
    <property type="protein sequence ID" value="GLI28546.1"/>
    <property type="molecule type" value="Genomic_DNA"/>
</dbReference>
<evidence type="ECO:0000256" key="1">
    <source>
        <dbReference type="ARBA" id="ARBA00004141"/>
    </source>
</evidence>
<dbReference type="Gene3D" id="3.40.1710.10">
    <property type="entry name" value="abc type-2 transporter like domain"/>
    <property type="match status" value="1"/>
</dbReference>
<feature type="transmembrane region" description="Helical" evidence="5">
    <location>
        <begin position="644"/>
        <end position="664"/>
    </location>
</feature>
<evidence type="ECO:0000256" key="4">
    <source>
        <dbReference type="ARBA" id="ARBA00023136"/>
    </source>
</evidence>
<feature type="transmembrane region" description="Helical" evidence="5">
    <location>
        <begin position="544"/>
        <end position="565"/>
    </location>
</feature>
<evidence type="ECO:0000256" key="2">
    <source>
        <dbReference type="ARBA" id="ARBA00022692"/>
    </source>
</evidence>
<dbReference type="AlphaFoldDB" id="A0A9W6FQG3"/>
<proteinExistence type="predicted"/>
<evidence type="ECO:0000256" key="5">
    <source>
        <dbReference type="SAM" id="Phobius"/>
    </source>
</evidence>
<keyword evidence="2 5" id="KW-0812">Transmembrane</keyword>
<feature type="domain" description="ABC-2 type transporter transmembrane" evidence="6">
    <location>
        <begin position="591"/>
        <end position="720"/>
    </location>
</feature>
<keyword evidence="8" id="KW-1185">Reference proteome</keyword>
<dbReference type="InterPro" id="IPR013525">
    <property type="entry name" value="ABC2_TM"/>
</dbReference>
<feature type="transmembrane region" description="Helical" evidence="5">
    <location>
        <begin position="619"/>
        <end position="637"/>
    </location>
</feature>
<dbReference type="GO" id="GO:0016020">
    <property type="term" value="C:membrane"/>
    <property type="evidence" value="ECO:0007669"/>
    <property type="project" value="UniProtKB-SubCell"/>
</dbReference>
<dbReference type="InterPro" id="IPR017501">
    <property type="entry name" value="Phage_infect_YhgE_C"/>
</dbReference>
<feature type="transmembrane region" description="Helical" evidence="5">
    <location>
        <begin position="701"/>
        <end position="724"/>
    </location>
</feature>
<name>A0A9W6FQG3_9MICO</name>
<dbReference type="NCBIfam" id="TIGR03062">
    <property type="entry name" value="pip_yhgE_Cterm"/>
    <property type="match status" value="1"/>
</dbReference>
<feature type="transmembrane region" description="Helical" evidence="5">
    <location>
        <begin position="586"/>
        <end position="607"/>
    </location>
</feature>
<dbReference type="InterPro" id="IPR051328">
    <property type="entry name" value="T7SS_ABC-Transporter"/>
</dbReference>
<dbReference type="InterPro" id="IPR017500">
    <property type="entry name" value="Phage_infect_YhgE_N"/>
</dbReference>
<dbReference type="NCBIfam" id="TIGR03057">
    <property type="entry name" value="xxxLxxG_by_4"/>
    <property type="match status" value="1"/>
</dbReference>
<comment type="subcellular location">
    <subcellularLocation>
        <location evidence="1">Membrane</location>
        <topology evidence="1">Multi-pass membrane protein</topology>
    </subcellularLocation>
</comment>
<dbReference type="InterPro" id="IPR023908">
    <property type="entry name" value="xxxLxxG_rpt"/>
</dbReference>
<dbReference type="PANTHER" id="PTHR43077">
    <property type="entry name" value="TRANSPORT PERMEASE YVFS-RELATED"/>
    <property type="match status" value="1"/>
</dbReference>
<keyword evidence="3 5" id="KW-1133">Transmembrane helix</keyword>
<dbReference type="PANTHER" id="PTHR43077:SF5">
    <property type="entry name" value="PHAGE INFECTION PROTEIN"/>
    <property type="match status" value="1"/>
</dbReference>
<dbReference type="Proteomes" id="UP001144396">
    <property type="component" value="Unassembled WGS sequence"/>
</dbReference>
<dbReference type="Pfam" id="PF12698">
    <property type="entry name" value="ABC2_membrane_3"/>
    <property type="match status" value="1"/>
</dbReference>